<feature type="region of interest" description="Disordered" evidence="1">
    <location>
        <begin position="127"/>
        <end position="154"/>
    </location>
</feature>
<proteinExistence type="predicted"/>
<dbReference type="Proteomes" id="UP000243006">
    <property type="component" value="Unassembled WGS sequence"/>
</dbReference>
<protein>
    <submittedName>
        <fullName evidence="2">Uncharacterized protein</fullName>
    </submittedName>
</protein>
<comment type="caution">
    <text evidence="2">The sequence shown here is derived from an EMBL/GenBank/DDBJ whole genome shotgun (WGS) entry which is preliminary data.</text>
</comment>
<gene>
    <name evidence="2" type="ORF">D917_06409</name>
</gene>
<name>A0A1Y3ET75_9BILA</name>
<evidence type="ECO:0000256" key="1">
    <source>
        <dbReference type="SAM" id="MobiDB-lite"/>
    </source>
</evidence>
<sequence length="154" mass="17493">MDDCDLQEQNGRIKMVIMKSHLAYSVDDRNNRVGRGSGGAGLGRGASFLVGFESVDLVRCHRTLLILESFPRIDNNSESTFFFQIRSSTVGFVFLQKRFLNHRSAAAVPLTSLESFAFNRRRKLSGLTEQHHHENKERSKKITGQQRIGKFFTS</sequence>
<feature type="compositionally biased region" description="Polar residues" evidence="1">
    <location>
        <begin position="142"/>
        <end position="154"/>
    </location>
</feature>
<reference evidence="2 3" key="1">
    <citation type="submission" date="2015-04" db="EMBL/GenBank/DDBJ databases">
        <title>Draft genome of the roundworm Trichinella nativa.</title>
        <authorList>
            <person name="Mitreva M."/>
        </authorList>
    </citation>
    <scope>NUCLEOTIDE SEQUENCE [LARGE SCALE GENOMIC DNA]</scope>
    <source>
        <strain evidence="2 3">ISS45</strain>
    </source>
</reference>
<organism evidence="2 3">
    <name type="scientific">Trichinella nativa</name>
    <dbReference type="NCBI Taxonomy" id="6335"/>
    <lineage>
        <taxon>Eukaryota</taxon>
        <taxon>Metazoa</taxon>
        <taxon>Ecdysozoa</taxon>
        <taxon>Nematoda</taxon>
        <taxon>Enoplea</taxon>
        <taxon>Dorylaimia</taxon>
        <taxon>Trichinellida</taxon>
        <taxon>Trichinellidae</taxon>
        <taxon>Trichinella</taxon>
    </lineage>
</organism>
<dbReference type="EMBL" id="LVZM01003164">
    <property type="protein sequence ID" value="OUC48115.1"/>
    <property type="molecule type" value="Genomic_DNA"/>
</dbReference>
<dbReference type="AlphaFoldDB" id="A0A1Y3ET75"/>
<evidence type="ECO:0000313" key="3">
    <source>
        <dbReference type="Proteomes" id="UP000243006"/>
    </source>
</evidence>
<evidence type="ECO:0000313" key="2">
    <source>
        <dbReference type="EMBL" id="OUC48115.1"/>
    </source>
</evidence>
<accession>A0A1Y3ET75</accession>